<dbReference type="EMBL" id="JAPDDS010000022">
    <property type="protein sequence ID" value="MCW1887769.1"/>
    <property type="molecule type" value="Genomic_DNA"/>
</dbReference>
<organism evidence="1 2">
    <name type="scientific">Luteolibacter flavescens</name>
    <dbReference type="NCBI Taxonomy" id="1859460"/>
    <lineage>
        <taxon>Bacteria</taxon>
        <taxon>Pseudomonadati</taxon>
        <taxon>Verrucomicrobiota</taxon>
        <taxon>Verrucomicrobiia</taxon>
        <taxon>Verrucomicrobiales</taxon>
        <taxon>Verrucomicrobiaceae</taxon>
        <taxon>Luteolibacter</taxon>
    </lineage>
</organism>
<gene>
    <name evidence="1" type="ORF">OKA04_23730</name>
</gene>
<accession>A0ABT3FW16</accession>
<dbReference type="Proteomes" id="UP001207930">
    <property type="component" value="Unassembled WGS sequence"/>
</dbReference>
<dbReference type="RefSeq" id="WP_264503725.1">
    <property type="nucleotide sequence ID" value="NZ_JAPDDS010000022.1"/>
</dbReference>
<evidence type="ECO:0000313" key="2">
    <source>
        <dbReference type="Proteomes" id="UP001207930"/>
    </source>
</evidence>
<dbReference type="Gene3D" id="3.80.10.10">
    <property type="entry name" value="Ribonuclease Inhibitor"/>
    <property type="match status" value="1"/>
</dbReference>
<reference evidence="1 2" key="1">
    <citation type="submission" date="2022-10" db="EMBL/GenBank/DDBJ databases">
        <title>Luteolibacter flavescens strain MCCC 1K03193, whole genome shotgun sequencing project.</title>
        <authorList>
            <person name="Zhao G."/>
            <person name="Shen L."/>
        </authorList>
    </citation>
    <scope>NUCLEOTIDE SEQUENCE [LARGE SCALE GENOMIC DNA]</scope>
    <source>
        <strain evidence="1 2">MCCC 1K03193</strain>
    </source>
</reference>
<protein>
    <recommendedName>
        <fullName evidence="3">Leucine-rich repeat domain-containing protein</fullName>
    </recommendedName>
</protein>
<proteinExistence type="predicted"/>
<sequence>MLFSQAWGDDYVFLFQGKEYERKPQPVFGVPGAPTAGDVLWVWNFPVVLAGPGRYEFRLGNKEGTVLLGRLPGEEAEKPVGVRVVEDYEDDKTILLDPLSGMKPEEKAGLRAVVLEEMPEKPDAALQGIDWSQAALVVSETFSNDEEQTLRDLPAGLKYLAFDIDSSPSLKDVSRLSKATELLWLRLHHFMAVNADVMAGMSKLRLFDAGWADLENVPALGALKEMRELHLGGVDGVEELGFVSTMPELRRLSVERTAITSLQSLEGLKKLEEVHASETRVKTLPPPAGVPSLRRLTLLSASVPEARVDEFRKALPDCQVDSSWHAALASALKDVDRLRVRTGGTCHRNIEKEETLFEVVDAAEIQRLVGSWKVEDQESGFHCMCCGEPSLEFYKGGKLITTLGFHHGRSLRWPEGWPGDALLTIVASDSICDFLERNGYDEPKKELEKSRKREAAHNRLMSAYAQLVDETVLEQFKKAFQGAGDPEEVAVKAWPDPEERAARLFALYGALPDATWRLSAGYDEPLREGLLAKVETKTAVNLVKREDATEQLLQGFSRWAFFGKEGSDFLKALEGESMSKLGAWALAHPREDNREEALHMLATRLDDPVAKSLLLDFLAGKIEARTIAGDAAAEPDGSVTYLPHQETPPEGAGEKALCAWLLSKHQVAEARPLIEKLHADATGPDKEAYGKSLKHYETK</sequence>
<evidence type="ECO:0000313" key="1">
    <source>
        <dbReference type="EMBL" id="MCW1887769.1"/>
    </source>
</evidence>
<comment type="caution">
    <text evidence="1">The sequence shown here is derived from an EMBL/GenBank/DDBJ whole genome shotgun (WGS) entry which is preliminary data.</text>
</comment>
<dbReference type="SUPFAM" id="SSF52058">
    <property type="entry name" value="L domain-like"/>
    <property type="match status" value="1"/>
</dbReference>
<dbReference type="InterPro" id="IPR032675">
    <property type="entry name" value="LRR_dom_sf"/>
</dbReference>
<evidence type="ECO:0008006" key="3">
    <source>
        <dbReference type="Google" id="ProtNLM"/>
    </source>
</evidence>
<keyword evidence="2" id="KW-1185">Reference proteome</keyword>
<name>A0ABT3FW16_9BACT</name>